<proteinExistence type="predicted"/>
<sequence length="362" mass="40198">MSDFARGIQFFLGANSASGFSSLYDQWVDQAKMQAFYTIKGGAGCGKSTLMRRVADDMEKAGYSVEYICCSGDPDSLDGVYFPEKGAALMDGTSPHVMDPAYTGATGHYVDLGAGYDRTALFAMREEIVAATQAYRACYPEAYRCIRGAVESRRRGSTPLHTEETLAKAEKRASGILARELKTTRTQPGKRIPRFLGGPTCLGRVLLEDTVSALCERGYEIRDDCALSGFLLHALERKFLAGGYDVIACLCPEQPDRLEHLLIPEKSLAFVTGPMKKKQGFRTIRTESLVEQSAWQEGRSFLRLSNRVAEELMAEGMSHLARAKACHDVLEELYHPHVDFSYGEEQTEKILEEVRSLPDQKR</sequence>
<reference evidence="3 4" key="1">
    <citation type="submission" date="2018-07" db="EMBL/GenBank/DDBJ databases">
        <title>GABA Modulating Bacteria of the Human Gut Microbiota.</title>
        <authorList>
            <person name="Strandwitz P."/>
            <person name="Kim K.H."/>
            <person name="Terekhova D."/>
            <person name="Liu J.K."/>
            <person name="Sharma A."/>
            <person name="Levering J."/>
            <person name="Mcdonald D."/>
            <person name="Dietrich D."/>
            <person name="Ramadhar T.R."/>
            <person name="Lekbua A."/>
            <person name="Mroue N."/>
            <person name="Liston C."/>
            <person name="Stewart E.J."/>
            <person name="Dubin M.J."/>
            <person name="Zengler K."/>
            <person name="Knight R."/>
            <person name="Gilbert J.A."/>
            <person name="Clardy J."/>
            <person name="Lewis K."/>
        </authorList>
    </citation>
    <scope>NUCLEOTIDE SEQUENCE [LARGE SCALE GENOMIC DNA]</scope>
    <source>
        <strain evidence="3 4">KLE1738</strain>
    </source>
</reference>
<keyword evidence="4" id="KW-1185">Reference proteome</keyword>
<dbReference type="GeneID" id="97995320"/>
<accession>A0A3E2B443</accession>
<gene>
    <name evidence="3" type="ORF">DV520_06165</name>
</gene>
<keyword evidence="1" id="KW-0677">Repeat</keyword>
<dbReference type="InterPro" id="IPR056884">
    <property type="entry name" value="NPHP3-like_N"/>
</dbReference>
<dbReference type="InterPro" id="IPR027417">
    <property type="entry name" value="P-loop_NTPase"/>
</dbReference>
<dbReference type="RefSeq" id="WP_117142147.1">
    <property type="nucleotide sequence ID" value="NZ_CAKXKJ010000002.1"/>
</dbReference>
<organism evidence="3 4">
    <name type="scientific">Evtepia gabavorous</name>
    <dbReference type="NCBI Taxonomy" id="2211183"/>
    <lineage>
        <taxon>Bacteria</taxon>
        <taxon>Bacillati</taxon>
        <taxon>Bacillota</taxon>
        <taxon>Clostridia</taxon>
        <taxon>Eubacteriales</taxon>
        <taxon>Evtepia</taxon>
    </lineage>
</organism>
<evidence type="ECO:0000313" key="3">
    <source>
        <dbReference type="EMBL" id="RFT06779.1"/>
    </source>
</evidence>
<dbReference type="SUPFAM" id="SSF52540">
    <property type="entry name" value="P-loop containing nucleoside triphosphate hydrolases"/>
    <property type="match status" value="1"/>
</dbReference>
<evidence type="ECO:0000313" key="4">
    <source>
        <dbReference type="Proteomes" id="UP000260649"/>
    </source>
</evidence>
<dbReference type="AlphaFoldDB" id="A0A3E2B443"/>
<feature type="domain" description="Nephrocystin 3-like N-terminal" evidence="2">
    <location>
        <begin position="23"/>
        <end position="72"/>
    </location>
</feature>
<dbReference type="Pfam" id="PF24883">
    <property type="entry name" value="NPHP3_N"/>
    <property type="match status" value="1"/>
</dbReference>
<name>A0A3E2B443_9FIRM</name>
<protein>
    <recommendedName>
        <fullName evidence="2">Nephrocystin 3-like N-terminal domain-containing protein</fullName>
    </recommendedName>
</protein>
<dbReference type="Proteomes" id="UP000260649">
    <property type="component" value="Unassembled WGS sequence"/>
</dbReference>
<evidence type="ECO:0000259" key="2">
    <source>
        <dbReference type="Pfam" id="PF24883"/>
    </source>
</evidence>
<dbReference type="OrthoDB" id="9781752at2"/>
<comment type="caution">
    <text evidence="3">The sequence shown here is derived from an EMBL/GenBank/DDBJ whole genome shotgun (WGS) entry which is preliminary data.</text>
</comment>
<evidence type="ECO:0000256" key="1">
    <source>
        <dbReference type="ARBA" id="ARBA00022737"/>
    </source>
</evidence>
<dbReference type="EMBL" id="QQRQ01000007">
    <property type="protein sequence ID" value="RFT06779.1"/>
    <property type="molecule type" value="Genomic_DNA"/>
</dbReference>